<accession>A0AAD7WIW6</accession>
<evidence type="ECO:0000256" key="1">
    <source>
        <dbReference type="SAM" id="MobiDB-lite"/>
    </source>
</evidence>
<comment type="caution">
    <text evidence="2">The sequence shown here is derived from an EMBL/GenBank/DDBJ whole genome shotgun (WGS) entry which is preliminary data.</text>
</comment>
<proteinExistence type="predicted"/>
<dbReference type="EMBL" id="JAINUG010000095">
    <property type="protein sequence ID" value="KAJ8397709.1"/>
    <property type="molecule type" value="Genomic_DNA"/>
</dbReference>
<evidence type="ECO:0000313" key="3">
    <source>
        <dbReference type="Proteomes" id="UP001221898"/>
    </source>
</evidence>
<dbReference type="Proteomes" id="UP001221898">
    <property type="component" value="Unassembled WGS sequence"/>
</dbReference>
<name>A0AAD7WIW6_9TELE</name>
<organism evidence="2 3">
    <name type="scientific">Aldrovandia affinis</name>
    <dbReference type="NCBI Taxonomy" id="143900"/>
    <lineage>
        <taxon>Eukaryota</taxon>
        <taxon>Metazoa</taxon>
        <taxon>Chordata</taxon>
        <taxon>Craniata</taxon>
        <taxon>Vertebrata</taxon>
        <taxon>Euteleostomi</taxon>
        <taxon>Actinopterygii</taxon>
        <taxon>Neopterygii</taxon>
        <taxon>Teleostei</taxon>
        <taxon>Notacanthiformes</taxon>
        <taxon>Halosauridae</taxon>
        <taxon>Aldrovandia</taxon>
    </lineage>
</organism>
<sequence length="87" mass="9633">MAPSRDETSRQTGEDIPRIASVRGGMLERLEVKYGHDGGLAHAGYISALAPRPLLRLISIMSAGASRMPRNAELNRDEMNCCLWQEH</sequence>
<evidence type="ECO:0000313" key="2">
    <source>
        <dbReference type="EMBL" id="KAJ8397709.1"/>
    </source>
</evidence>
<feature type="region of interest" description="Disordered" evidence="1">
    <location>
        <begin position="1"/>
        <end position="20"/>
    </location>
</feature>
<feature type="compositionally biased region" description="Basic and acidic residues" evidence="1">
    <location>
        <begin position="1"/>
        <end position="17"/>
    </location>
</feature>
<reference evidence="2" key="1">
    <citation type="journal article" date="2023" name="Science">
        <title>Genome structures resolve the early diversification of teleost fishes.</title>
        <authorList>
            <person name="Parey E."/>
            <person name="Louis A."/>
            <person name="Montfort J."/>
            <person name="Bouchez O."/>
            <person name="Roques C."/>
            <person name="Iampietro C."/>
            <person name="Lluch J."/>
            <person name="Castinel A."/>
            <person name="Donnadieu C."/>
            <person name="Desvignes T."/>
            <person name="Floi Bucao C."/>
            <person name="Jouanno E."/>
            <person name="Wen M."/>
            <person name="Mejri S."/>
            <person name="Dirks R."/>
            <person name="Jansen H."/>
            <person name="Henkel C."/>
            <person name="Chen W.J."/>
            <person name="Zahm M."/>
            <person name="Cabau C."/>
            <person name="Klopp C."/>
            <person name="Thompson A.W."/>
            <person name="Robinson-Rechavi M."/>
            <person name="Braasch I."/>
            <person name="Lecointre G."/>
            <person name="Bobe J."/>
            <person name="Postlethwait J.H."/>
            <person name="Berthelot C."/>
            <person name="Roest Crollius H."/>
            <person name="Guiguen Y."/>
        </authorList>
    </citation>
    <scope>NUCLEOTIDE SEQUENCE</scope>
    <source>
        <strain evidence="2">NC1722</strain>
    </source>
</reference>
<keyword evidence="3" id="KW-1185">Reference proteome</keyword>
<gene>
    <name evidence="2" type="ORF">AAFF_G00433980</name>
</gene>
<protein>
    <submittedName>
        <fullName evidence="2">Uncharacterized protein</fullName>
    </submittedName>
</protein>
<dbReference type="AlphaFoldDB" id="A0AAD7WIW6"/>